<dbReference type="EMBL" id="KE344390">
    <property type="protein sequence ID" value="EXB59771.1"/>
    <property type="molecule type" value="Genomic_DNA"/>
</dbReference>
<evidence type="ECO:0000313" key="3">
    <source>
        <dbReference type="Proteomes" id="UP000030645"/>
    </source>
</evidence>
<reference evidence="3" key="1">
    <citation type="submission" date="2013-01" db="EMBL/GenBank/DDBJ databases">
        <title>Draft Genome Sequence of a Mulberry Tree, Morus notabilis C.K. Schneid.</title>
        <authorList>
            <person name="He N."/>
            <person name="Zhao S."/>
        </authorList>
    </citation>
    <scope>NUCLEOTIDE SEQUENCE</scope>
</reference>
<organism evidence="2 3">
    <name type="scientific">Morus notabilis</name>
    <dbReference type="NCBI Taxonomy" id="981085"/>
    <lineage>
        <taxon>Eukaryota</taxon>
        <taxon>Viridiplantae</taxon>
        <taxon>Streptophyta</taxon>
        <taxon>Embryophyta</taxon>
        <taxon>Tracheophyta</taxon>
        <taxon>Spermatophyta</taxon>
        <taxon>Magnoliopsida</taxon>
        <taxon>eudicotyledons</taxon>
        <taxon>Gunneridae</taxon>
        <taxon>Pentapetalae</taxon>
        <taxon>rosids</taxon>
        <taxon>fabids</taxon>
        <taxon>Rosales</taxon>
        <taxon>Moraceae</taxon>
        <taxon>Moreae</taxon>
        <taxon>Morus</taxon>
    </lineage>
</organism>
<feature type="region of interest" description="Disordered" evidence="1">
    <location>
        <begin position="27"/>
        <end position="61"/>
    </location>
</feature>
<accession>W9QYP1</accession>
<proteinExistence type="predicted"/>
<name>W9QYP1_9ROSA</name>
<evidence type="ECO:0000313" key="2">
    <source>
        <dbReference type="EMBL" id="EXB59771.1"/>
    </source>
</evidence>
<dbReference type="Proteomes" id="UP000030645">
    <property type="component" value="Unassembled WGS sequence"/>
</dbReference>
<protein>
    <submittedName>
        <fullName evidence="2">Uncharacterized protein</fullName>
    </submittedName>
</protein>
<sequence>MTPLGRFCSGKVGKNCGAQTARRCRIGGRHGHKGLASHPPPVELKPSMQTEHTSRPTPVTTVSMPTTKLLAANIQCLGSYGSVRLSSRSKDIMGQFSSEDVASMETELV</sequence>
<gene>
    <name evidence="2" type="ORF">L484_010882</name>
</gene>
<keyword evidence="3" id="KW-1185">Reference proteome</keyword>
<evidence type="ECO:0000256" key="1">
    <source>
        <dbReference type="SAM" id="MobiDB-lite"/>
    </source>
</evidence>
<dbReference type="AlphaFoldDB" id="W9QYP1"/>